<reference evidence="2 3" key="1">
    <citation type="journal article" date="2015" name="Genome Biol.">
        <title>Comparative genomics of Steinernema reveals deeply conserved gene regulatory networks.</title>
        <authorList>
            <person name="Dillman A.R."/>
            <person name="Macchietto M."/>
            <person name="Porter C.F."/>
            <person name="Rogers A."/>
            <person name="Williams B."/>
            <person name="Antoshechkin I."/>
            <person name="Lee M.M."/>
            <person name="Goodwin Z."/>
            <person name="Lu X."/>
            <person name="Lewis E.E."/>
            <person name="Goodrich-Blair H."/>
            <person name="Stock S.P."/>
            <person name="Adams B.J."/>
            <person name="Sternberg P.W."/>
            <person name="Mortazavi A."/>
        </authorList>
    </citation>
    <scope>NUCLEOTIDE SEQUENCE [LARGE SCALE GENOMIC DNA]</scope>
    <source>
        <strain evidence="2 3">ALL</strain>
    </source>
</reference>
<accession>A0A4V6A664</accession>
<dbReference type="AlphaFoldDB" id="A0A4V6A664"/>
<dbReference type="EMBL" id="AZBU02000002">
    <property type="protein sequence ID" value="TKR93555.1"/>
    <property type="molecule type" value="Genomic_DNA"/>
</dbReference>
<comment type="caution">
    <text evidence="2">The sequence shown here is derived from an EMBL/GenBank/DDBJ whole genome shotgun (WGS) entry which is preliminary data.</text>
</comment>
<proteinExistence type="predicted"/>
<sequence length="72" mass="8116">MLGVHASPDQRRRHHRRVTVDGRSSAICRAATDNLVRCLVAVKYRSAITFEVFSPNHTNHQHTHTIALFAPS</sequence>
<name>A0A4V6A664_STECR</name>
<organism evidence="2 3">
    <name type="scientific">Steinernema carpocapsae</name>
    <name type="common">Entomopathogenic nematode</name>
    <dbReference type="NCBI Taxonomy" id="34508"/>
    <lineage>
        <taxon>Eukaryota</taxon>
        <taxon>Metazoa</taxon>
        <taxon>Ecdysozoa</taxon>
        <taxon>Nematoda</taxon>
        <taxon>Chromadorea</taxon>
        <taxon>Rhabditida</taxon>
        <taxon>Tylenchina</taxon>
        <taxon>Panagrolaimomorpha</taxon>
        <taxon>Strongyloidoidea</taxon>
        <taxon>Steinernematidae</taxon>
        <taxon>Steinernema</taxon>
    </lineage>
</organism>
<gene>
    <name evidence="2" type="ORF">L596_007982</name>
</gene>
<dbReference type="Proteomes" id="UP000298663">
    <property type="component" value="Unassembled WGS sequence"/>
</dbReference>
<evidence type="ECO:0000256" key="1">
    <source>
        <dbReference type="SAM" id="MobiDB-lite"/>
    </source>
</evidence>
<evidence type="ECO:0000313" key="3">
    <source>
        <dbReference type="Proteomes" id="UP000298663"/>
    </source>
</evidence>
<feature type="region of interest" description="Disordered" evidence="1">
    <location>
        <begin position="1"/>
        <end position="22"/>
    </location>
</feature>
<keyword evidence="3" id="KW-1185">Reference proteome</keyword>
<protein>
    <submittedName>
        <fullName evidence="2">Uncharacterized protein</fullName>
    </submittedName>
</protein>
<evidence type="ECO:0000313" key="2">
    <source>
        <dbReference type="EMBL" id="TKR93555.1"/>
    </source>
</evidence>
<reference evidence="2 3" key="2">
    <citation type="journal article" date="2019" name="G3 (Bethesda)">
        <title>Hybrid Assembly of the Genome of the Entomopathogenic Nematode Steinernema carpocapsae Identifies the X-Chromosome.</title>
        <authorList>
            <person name="Serra L."/>
            <person name="Macchietto M."/>
            <person name="Macias-Munoz A."/>
            <person name="McGill C.J."/>
            <person name="Rodriguez I.M."/>
            <person name="Rodriguez B."/>
            <person name="Murad R."/>
            <person name="Mortazavi A."/>
        </authorList>
    </citation>
    <scope>NUCLEOTIDE SEQUENCE [LARGE SCALE GENOMIC DNA]</scope>
    <source>
        <strain evidence="2 3">ALL</strain>
    </source>
</reference>